<dbReference type="InterPro" id="IPR053019">
    <property type="entry name" value="GATA_zinc_finger"/>
</dbReference>
<proteinExistence type="predicted"/>
<feature type="compositionally biased region" description="Low complexity" evidence="2">
    <location>
        <begin position="1"/>
        <end position="14"/>
    </location>
</feature>
<evidence type="ECO:0000313" key="3">
    <source>
        <dbReference type="EMBL" id="KAK4146349.1"/>
    </source>
</evidence>
<feature type="coiled-coil region" evidence="1">
    <location>
        <begin position="298"/>
        <end position="352"/>
    </location>
</feature>
<dbReference type="PANTHER" id="PTHR23353">
    <property type="entry name" value="RAB-GAP/TBC-RELATED"/>
    <property type="match status" value="1"/>
</dbReference>
<feature type="region of interest" description="Disordered" evidence="2">
    <location>
        <begin position="1"/>
        <end position="34"/>
    </location>
</feature>
<feature type="region of interest" description="Disordered" evidence="2">
    <location>
        <begin position="158"/>
        <end position="185"/>
    </location>
</feature>
<feature type="region of interest" description="Disordered" evidence="2">
    <location>
        <begin position="462"/>
        <end position="596"/>
    </location>
</feature>
<comment type="caution">
    <text evidence="3">The sequence shown here is derived from an EMBL/GenBank/DDBJ whole genome shotgun (WGS) entry which is preliminary data.</text>
</comment>
<feature type="compositionally biased region" description="Low complexity" evidence="2">
    <location>
        <begin position="465"/>
        <end position="498"/>
    </location>
</feature>
<dbReference type="GeneID" id="87819643"/>
<organism evidence="3 4">
    <name type="scientific">Dichotomopilus funicola</name>
    <dbReference type="NCBI Taxonomy" id="1934379"/>
    <lineage>
        <taxon>Eukaryota</taxon>
        <taxon>Fungi</taxon>
        <taxon>Dikarya</taxon>
        <taxon>Ascomycota</taxon>
        <taxon>Pezizomycotina</taxon>
        <taxon>Sordariomycetes</taxon>
        <taxon>Sordariomycetidae</taxon>
        <taxon>Sordariales</taxon>
        <taxon>Chaetomiaceae</taxon>
        <taxon>Dichotomopilus</taxon>
    </lineage>
</organism>
<dbReference type="EMBL" id="MU853562">
    <property type="protein sequence ID" value="KAK4146349.1"/>
    <property type="molecule type" value="Genomic_DNA"/>
</dbReference>
<feature type="compositionally biased region" description="Low complexity" evidence="2">
    <location>
        <begin position="70"/>
        <end position="114"/>
    </location>
</feature>
<feature type="compositionally biased region" description="Low complexity" evidence="2">
    <location>
        <begin position="22"/>
        <end position="34"/>
    </location>
</feature>
<evidence type="ECO:0000313" key="4">
    <source>
        <dbReference type="Proteomes" id="UP001302676"/>
    </source>
</evidence>
<reference evidence="3" key="1">
    <citation type="journal article" date="2023" name="Mol. Phylogenet. Evol.">
        <title>Genome-scale phylogeny and comparative genomics of the fungal order Sordariales.</title>
        <authorList>
            <person name="Hensen N."/>
            <person name="Bonometti L."/>
            <person name="Westerberg I."/>
            <person name="Brannstrom I.O."/>
            <person name="Guillou S."/>
            <person name="Cros-Aarteil S."/>
            <person name="Calhoun S."/>
            <person name="Haridas S."/>
            <person name="Kuo A."/>
            <person name="Mondo S."/>
            <person name="Pangilinan J."/>
            <person name="Riley R."/>
            <person name="LaButti K."/>
            <person name="Andreopoulos B."/>
            <person name="Lipzen A."/>
            <person name="Chen C."/>
            <person name="Yan M."/>
            <person name="Daum C."/>
            <person name="Ng V."/>
            <person name="Clum A."/>
            <person name="Steindorff A."/>
            <person name="Ohm R.A."/>
            <person name="Martin F."/>
            <person name="Silar P."/>
            <person name="Natvig D.O."/>
            <person name="Lalanne C."/>
            <person name="Gautier V."/>
            <person name="Ament-Velasquez S.L."/>
            <person name="Kruys A."/>
            <person name="Hutchinson M.I."/>
            <person name="Powell A.J."/>
            <person name="Barry K."/>
            <person name="Miller A.N."/>
            <person name="Grigoriev I.V."/>
            <person name="Debuchy R."/>
            <person name="Gladieux P."/>
            <person name="Hiltunen Thoren M."/>
            <person name="Johannesson H."/>
        </authorList>
    </citation>
    <scope>NUCLEOTIDE SEQUENCE</scope>
    <source>
        <strain evidence="3">CBS 141.50</strain>
    </source>
</reference>
<feature type="region of interest" description="Disordered" evidence="2">
    <location>
        <begin position="59"/>
        <end position="115"/>
    </location>
</feature>
<name>A0AAN6ZQJ2_9PEZI</name>
<dbReference type="Proteomes" id="UP001302676">
    <property type="component" value="Unassembled WGS sequence"/>
</dbReference>
<feature type="region of interest" description="Disordered" evidence="2">
    <location>
        <begin position="400"/>
        <end position="435"/>
    </location>
</feature>
<feature type="compositionally biased region" description="Polar residues" evidence="2">
    <location>
        <begin position="517"/>
        <end position="527"/>
    </location>
</feature>
<evidence type="ECO:0000256" key="1">
    <source>
        <dbReference type="SAM" id="Coils"/>
    </source>
</evidence>
<dbReference type="PANTHER" id="PTHR23353:SF23">
    <property type="entry name" value="PROTEIN HAIRLESS"/>
    <property type="match status" value="1"/>
</dbReference>
<keyword evidence="4" id="KW-1185">Reference proteome</keyword>
<feature type="compositionally biased region" description="Gly residues" evidence="2">
    <location>
        <begin position="167"/>
        <end position="177"/>
    </location>
</feature>
<protein>
    <submittedName>
        <fullName evidence="3">Uncharacterized protein</fullName>
    </submittedName>
</protein>
<evidence type="ECO:0000256" key="2">
    <source>
        <dbReference type="SAM" id="MobiDB-lite"/>
    </source>
</evidence>
<reference evidence="3" key="2">
    <citation type="submission" date="2023-05" db="EMBL/GenBank/DDBJ databases">
        <authorList>
            <consortium name="Lawrence Berkeley National Laboratory"/>
            <person name="Steindorff A."/>
            <person name="Hensen N."/>
            <person name="Bonometti L."/>
            <person name="Westerberg I."/>
            <person name="Brannstrom I.O."/>
            <person name="Guillou S."/>
            <person name="Cros-Aarteil S."/>
            <person name="Calhoun S."/>
            <person name="Haridas S."/>
            <person name="Kuo A."/>
            <person name="Mondo S."/>
            <person name="Pangilinan J."/>
            <person name="Riley R."/>
            <person name="Labutti K."/>
            <person name="Andreopoulos B."/>
            <person name="Lipzen A."/>
            <person name="Chen C."/>
            <person name="Yanf M."/>
            <person name="Daum C."/>
            <person name="Ng V."/>
            <person name="Clum A."/>
            <person name="Ohm R."/>
            <person name="Martin F."/>
            <person name="Silar P."/>
            <person name="Natvig D."/>
            <person name="Lalanne C."/>
            <person name="Gautier V."/>
            <person name="Ament-Velasquez S.L."/>
            <person name="Kruys A."/>
            <person name="Hutchinson M.I."/>
            <person name="Powell A.J."/>
            <person name="Barry K."/>
            <person name="Miller A.N."/>
            <person name="Grigoriev I.V."/>
            <person name="Debuchy R."/>
            <person name="Gladieux P."/>
            <person name="Thoren M.H."/>
            <person name="Johannesson H."/>
        </authorList>
    </citation>
    <scope>NUCLEOTIDE SEQUENCE</scope>
    <source>
        <strain evidence="3">CBS 141.50</strain>
    </source>
</reference>
<keyword evidence="1" id="KW-0175">Coiled coil</keyword>
<dbReference type="RefSeq" id="XP_062639720.1">
    <property type="nucleotide sequence ID" value="XM_062783030.1"/>
</dbReference>
<dbReference type="AlphaFoldDB" id="A0AAN6ZQJ2"/>
<feature type="compositionally biased region" description="Basic and acidic residues" evidence="2">
    <location>
        <begin position="400"/>
        <end position="431"/>
    </location>
</feature>
<gene>
    <name evidence="3" type="ORF">C8A04DRAFT_35062</name>
</gene>
<feature type="compositionally biased region" description="Basic and acidic residues" evidence="2">
    <location>
        <begin position="503"/>
        <end position="515"/>
    </location>
</feature>
<accession>A0AAN6ZQJ2</accession>
<feature type="compositionally biased region" description="Basic and acidic residues" evidence="2">
    <location>
        <begin position="546"/>
        <end position="556"/>
    </location>
</feature>
<sequence length="596" mass="66025">MRGDGHSTSGNNNDSDSDDRGSNNSSSISNSDTTNPFIRFRHHVDANIHSGLTTLLATARREPSSAVPGSRPENPSSFPSSNTTPTNISSTPNLSSSNMDKPTPTSISTPTLTPAQTHLESRLDVLRAGTPAEARLGWHLFLTRSAYSPLVLERDGTLPGPGFRGRSTGGRGRGRVGWEGEDGDDQKVVDGEGWLEAFEDLMRVESGLGLREIPSSKRDRTVDGFGAFGVFGSGGSGIWDLSHHSGIHNNPWLTRQELREAAWLNRMQSHGLTEVLFPVYDPGLGYASPRTAAEWAERRRTEQQYRVQQQERQEREEREAEQAWEELVGAGRRVVEEARREAEREAEAWTEDAKKGVRREVDAWRDFANEKGASLFDGIGGVVRMLGRVLEDEVKALEKFGKGDGHDRGKTEEGQQQRQDRATEKKAKVEPETENDLYSAVESAFHQSERSLSNFFKSIAEGQRSSNPTTINSNNNNNNNNNQRPNPDSSTPTVSTTETVEDGLTKKTTTEKFVDSRGNTHSQTETTWTDEHGNVVMKQVHSTVGRSERWGQRLEDGSSGGGVETDEKKNATGEHGGQQQQQQRQQQNKDGGWFWK</sequence>